<name>A0A160P683_STRLU</name>
<dbReference type="PRINTS" id="PR01438">
    <property type="entry name" value="UNVRSLSTRESS"/>
</dbReference>
<dbReference type="EMBL" id="AP017424">
    <property type="protein sequence ID" value="BAU87329.1"/>
    <property type="molecule type" value="Genomic_DNA"/>
</dbReference>
<proteinExistence type="inferred from homology"/>
<comment type="similarity">
    <text evidence="1">Belongs to the universal stress protein A family.</text>
</comment>
<feature type="domain" description="UspA" evidence="2">
    <location>
        <begin position="146"/>
        <end position="283"/>
    </location>
</feature>
<dbReference type="Proteomes" id="UP000217676">
    <property type="component" value="Chromosome"/>
</dbReference>
<dbReference type="RefSeq" id="WP_359878674.1">
    <property type="nucleotide sequence ID" value="NZ_JBEYHT010000030.1"/>
</dbReference>
<protein>
    <recommendedName>
        <fullName evidence="2">UspA domain-containing protein</fullName>
    </recommendedName>
</protein>
<organism evidence="3 4">
    <name type="scientific">Streptomyces laurentii</name>
    <dbReference type="NCBI Taxonomy" id="39478"/>
    <lineage>
        <taxon>Bacteria</taxon>
        <taxon>Bacillati</taxon>
        <taxon>Actinomycetota</taxon>
        <taxon>Actinomycetes</taxon>
        <taxon>Kitasatosporales</taxon>
        <taxon>Streptomycetaceae</taxon>
        <taxon>Streptomyces</taxon>
    </lineage>
</organism>
<evidence type="ECO:0000259" key="2">
    <source>
        <dbReference type="Pfam" id="PF00582"/>
    </source>
</evidence>
<dbReference type="InterPro" id="IPR006016">
    <property type="entry name" value="UspA"/>
</dbReference>
<feature type="domain" description="UspA" evidence="2">
    <location>
        <begin position="1"/>
        <end position="136"/>
    </location>
</feature>
<dbReference type="AlphaFoldDB" id="A0A160P683"/>
<dbReference type="Gene3D" id="3.40.50.620">
    <property type="entry name" value="HUPs"/>
    <property type="match status" value="2"/>
</dbReference>
<keyword evidence="4" id="KW-1185">Reference proteome</keyword>
<dbReference type="PANTHER" id="PTHR46268">
    <property type="entry name" value="STRESS RESPONSE PROTEIN NHAX"/>
    <property type="match status" value="1"/>
</dbReference>
<gene>
    <name evidence="3" type="ORF">SLA_6462</name>
</gene>
<evidence type="ECO:0000313" key="4">
    <source>
        <dbReference type="Proteomes" id="UP000217676"/>
    </source>
</evidence>
<reference evidence="3 4" key="1">
    <citation type="journal article" date="2016" name="Genome Announc.">
        <title>Complete Genome Sequence of Thiostrepton-Producing Streptomyces laurentii ATCC 31255.</title>
        <authorList>
            <person name="Doi K."/>
            <person name="Fujino Y."/>
            <person name="Nagayoshi Y."/>
            <person name="Ohshima T."/>
            <person name="Ogata S."/>
        </authorList>
    </citation>
    <scope>NUCLEOTIDE SEQUENCE [LARGE SCALE GENOMIC DNA]</scope>
    <source>
        <strain evidence="3 4">ATCC 31255</strain>
    </source>
</reference>
<evidence type="ECO:0000313" key="3">
    <source>
        <dbReference type="EMBL" id="BAU87329.1"/>
    </source>
</evidence>
<dbReference type="SUPFAM" id="SSF52402">
    <property type="entry name" value="Adenine nucleotide alpha hydrolases-like"/>
    <property type="match status" value="2"/>
</dbReference>
<dbReference type="Pfam" id="PF00582">
    <property type="entry name" value="Usp"/>
    <property type="match status" value="2"/>
</dbReference>
<dbReference type="PANTHER" id="PTHR46268:SF6">
    <property type="entry name" value="UNIVERSAL STRESS PROTEIN UP12"/>
    <property type="match status" value="1"/>
</dbReference>
<dbReference type="InterPro" id="IPR006015">
    <property type="entry name" value="Universal_stress_UspA"/>
</dbReference>
<dbReference type="KEGG" id="slau:SLA_6462"/>
<accession>A0A160P683</accession>
<evidence type="ECO:0000256" key="1">
    <source>
        <dbReference type="ARBA" id="ARBA00008791"/>
    </source>
</evidence>
<dbReference type="InterPro" id="IPR014729">
    <property type="entry name" value="Rossmann-like_a/b/a_fold"/>
</dbReference>
<sequence length="285" mass="29885">MTRSIVVGLDGTEQADAAARWAADEAELRGTGVRLVHVCEPSPEAVTPCVARGPVEEWARDLLARTATVLRERHHGLPVTTRLLPADPVPGLVAESEDATLLVLGSRALGRASGYVVGSVGTAVAGLAERPVVLVRPDGGSPPGNTVVAGVDPHRPDHDVLEFAFDAAARRGARLEIVYAQRLPPFATPGPAMAPDLRYSVSPAIGRALDELIDPWRAKYDAEVTTTGRVVAGSAGPALIRAAEHAALVVIGRRTRRSPWGGRIGSTAHAVLHHARPPVALVPSE</sequence>